<proteinExistence type="predicted"/>
<evidence type="ECO:0000313" key="4">
    <source>
        <dbReference type="Proteomes" id="UP000008063"/>
    </source>
</evidence>
<evidence type="ECO:0000256" key="1">
    <source>
        <dbReference type="SAM" id="MobiDB-lite"/>
    </source>
</evidence>
<dbReference type="Pfam" id="PF17667">
    <property type="entry name" value="Pkinase_fungal"/>
    <property type="match status" value="1"/>
</dbReference>
<gene>
    <name evidence="3" type="ORF">SERLA73DRAFT_150236</name>
</gene>
<name>F8PLN3_SERL3</name>
<keyword evidence="4" id="KW-1185">Reference proteome</keyword>
<dbReference type="EMBL" id="GL945476">
    <property type="protein sequence ID" value="EGO02515.1"/>
    <property type="molecule type" value="Genomic_DNA"/>
</dbReference>
<dbReference type="STRING" id="936435.F8PLN3"/>
<dbReference type="InterPro" id="IPR040976">
    <property type="entry name" value="Pkinase_fungal"/>
</dbReference>
<protein>
    <recommendedName>
        <fullName evidence="2">Fungal-type protein kinase domain-containing protein</fullName>
    </recommendedName>
</protein>
<evidence type="ECO:0000313" key="3">
    <source>
        <dbReference type="EMBL" id="EGO02515.1"/>
    </source>
</evidence>
<evidence type="ECO:0000259" key="2">
    <source>
        <dbReference type="Pfam" id="PF17667"/>
    </source>
</evidence>
<organism evidence="4">
    <name type="scientific">Serpula lacrymans var. lacrymans (strain S7.3)</name>
    <name type="common">Dry rot fungus</name>
    <dbReference type="NCBI Taxonomy" id="936435"/>
    <lineage>
        <taxon>Eukaryota</taxon>
        <taxon>Fungi</taxon>
        <taxon>Dikarya</taxon>
        <taxon>Basidiomycota</taxon>
        <taxon>Agaricomycotina</taxon>
        <taxon>Agaricomycetes</taxon>
        <taxon>Agaricomycetidae</taxon>
        <taxon>Boletales</taxon>
        <taxon>Coniophorineae</taxon>
        <taxon>Serpulaceae</taxon>
        <taxon>Serpula</taxon>
    </lineage>
</organism>
<dbReference type="InParanoid" id="F8PLN3"/>
<feature type="compositionally biased region" description="Basic and acidic residues" evidence="1">
    <location>
        <begin position="71"/>
        <end position="84"/>
    </location>
</feature>
<dbReference type="AlphaFoldDB" id="F8PLN3"/>
<accession>F8PLN3</accession>
<feature type="domain" description="Fungal-type protein kinase" evidence="2">
    <location>
        <begin position="125"/>
        <end position="172"/>
    </location>
</feature>
<dbReference type="Proteomes" id="UP000008063">
    <property type="component" value="Unassembled WGS sequence"/>
</dbReference>
<dbReference type="HOGENOM" id="CLU_059780_0_0_1"/>
<reference evidence="4" key="1">
    <citation type="journal article" date="2011" name="Science">
        <title>The plant cell wall-decomposing machinery underlies the functional diversity of forest fungi.</title>
        <authorList>
            <person name="Eastwood D.C."/>
            <person name="Floudas D."/>
            <person name="Binder M."/>
            <person name="Majcherczyk A."/>
            <person name="Schneider P."/>
            <person name="Aerts A."/>
            <person name="Asiegbu F.O."/>
            <person name="Baker S.E."/>
            <person name="Barry K."/>
            <person name="Bendiksby M."/>
            <person name="Blumentritt M."/>
            <person name="Coutinho P.M."/>
            <person name="Cullen D."/>
            <person name="de Vries R.P."/>
            <person name="Gathman A."/>
            <person name="Goodell B."/>
            <person name="Henrissat B."/>
            <person name="Ihrmark K."/>
            <person name="Kauserud H."/>
            <person name="Kohler A."/>
            <person name="LaButti K."/>
            <person name="Lapidus A."/>
            <person name="Lavin J.L."/>
            <person name="Lee Y.-H."/>
            <person name="Lindquist E."/>
            <person name="Lilly W."/>
            <person name="Lucas S."/>
            <person name="Morin E."/>
            <person name="Murat C."/>
            <person name="Oguiza J.A."/>
            <person name="Park J."/>
            <person name="Pisabarro A.G."/>
            <person name="Riley R."/>
            <person name="Rosling A."/>
            <person name="Salamov A."/>
            <person name="Schmidt O."/>
            <person name="Schmutz J."/>
            <person name="Skrede I."/>
            <person name="Stenlid J."/>
            <person name="Wiebenga A."/>
            <person name="Xie X."/>
            <person name="Kuees U."/>
            <person name="Hibbett D.S."/>
            <person name="Hoffmeister D."/>
            <person name="Hoegberg N."/>
            <person name="Martin F."/>
            <person name="Grigoriev I.V."/>
            <person name="Watkinson S.C."/>
        </authorList>
    </citation>
    <scope>NUCLEOTIDE SEQUENCE [LARGE SCALE GENOMIC DNA]</scope>
    <source>
        <strain evidence="4">strain S7.3</strain>
    </source>
</reference>
<sequence length="374" mass="42644">MAMTTSVSGQVPVKVLHRDGSISNSLIVDQALSDWPPLKAPEGCVPPNTHIWRGLHADWGFAAVFEDTEELAEHSDDSKERSDDVSEDSDQDDHYFGLKFGDIQKLQELVKSMLFTINHEEETIHSDQKGTLDEGTEPFMAVEVQNAQPGDWIQHTAHHNLELFYYVLLAMCVLMVKPYEMKDADAKEKDNMKKWLNPEFTSMFTHSDTAFHKYQTFGRVNGLSLFLENNVSEYFTFMIPYFKRLCKVLFGSTLFLSKKFVEADSSFLILQHNKMLVNHNTPHLCPASCGRSFSSTRALNTHLGSARSCAWYRKGKLREILTQQDGDLERQGLLVEENLDNPYGPLHPFQEESIGDVVEVIRLTLYPHMSHSTH</sequence>
<feature type="region of interest" description="Disordered" evidence="1">
    <location>
        <begin position="70"/>
        <end position="91"/>
    </location>
</feature>